<keyword evidence="2" id="KW-1185">Reference proteome</keyword>
<dbReference type="AlphaFoldDB" id="A0A5B9QIM8"/>
<evidence type="ECO:0000313" key="2">
    <source>
        <dbReference type="Proteomes" id="UP000323917"/>
    </source>
</evidence>
<name>A0A5B9QIM8_9BACT</name>
<organism evidence="1 2">
    <name type="scientific">Bythopirellula goksoeyrii</name>
    <dbReference type="NCBI Taxonomy" id="1400387"/>
    <lineage>
        <taxon>Bacteria</taxon>
        <taxon>Pseudomonadati</taxon>
        <taxon>Planctomycetota</taxon>
        <taxon>Planctomycetia</taxon>
        <taxon>Pirellulales</taxon>
        <taxon>Lacipirellulaceae</taxon>
        <taxon>Bythopirellula</taxon>
    </lineage>
</organism>
<accession>A0A5B9QIM8</accession>
<protein>
    <submittedName>
        <fullName evidence="1">Uncharacterized protein</fullName>
    </submittedName>
</protein>
<evidence type="ECO:0000313" key="1">
    <source>
        <dbReference type="EMBL" id="QEG34091.1"/>
    </source>
</evidence>
<dbReference type="Proteomes" id="UP000323917">
    <property type="component" value="Chromosome"/>
</dbReference>
<reference evidence="1 2" key="1">
    <citation type="submission" date="2019-08" db="EMBL/GenBank/DDBJ databases">
        <title>Deep-cultivation of Planctomycetes and their phenomic and genomic characterization uncovers novel biology.</title>
        <authorList>
            <person name="Wiegand S."/>
            <person name="Jogler M."/>
            <person name="Boedeker C."/>
            <person name="Pinto D."/>
            <person name="Vollmers J."/>
            <person name="Rivas-Marin E."/>
            <person name="Kohn T."/>
            <person name="Peeters S.H."/>
            <person name="Heuer A."/>
            <person name="Rast P."/>
            <person name="Oberbeckmann S."/>
            <person name="Bunk B."/>
            <person name="Jeske O."/>
            <person name="Meyerdierks A."/>
            <person name="Storesund J.E."/>
            <person name="Kallscheuer N."/>
            <person name="Luecker S."/>
            <person name="Lage O.M."/>
            <person name="Pohl T."/>
            <person name="Merkel B.J."/>
            <person name="Hornburger P."/>
            <person name="Mueller R.-W."/>
            <person name="Bruemmer F."/>
            <person name="Labrenz M."/>
            <person name="Spormann A.M."/>
            <person name="Op den Camp H."/>
            <person name="Overmann J."/>
            <person name="Amann R."/>
            <person name="Jetten M.S.M."/>
            <person name="Mascher T."/>
            <person name="Medema M.H."/>
            <person name="Devos D.P."/>
            <person name="Kaster A.-K."/>
            <person name="Ovreas L."/>
            <person name="Rohde M."/>
            <person name="Galperin M.Y."/>
            <person name="Jogler C."/>
        </authorList>
    </citation>
    <scope>NUCLEOTIDE SEQUENCE [LARGE SCALE GENOMIC DNA]</scope>
    <source>
        <strain evidence="1 2">Pr1d</strain>
    </source>
</reference>
<gene>
    <name evidence="1" type="ORF">Pr1d_13630</name>
</gene>
<dbReference type="KEGG" id="bgok:Pr1d_13630"/>
<dbReference type="EMBL" id="CP042913">
    <property type="protein sequence ID" value="QEG34091.1"/>
    <property type="molecule type" value="Genomic_DNA"/>
</dbReference>
<dbReference type="RefSeq" id="WP_168205092.1">
    <property type="nucleotide sequence ID" value="NZ_CP042913.1"/>
</dbReference>
<proteinExistence type="predicted"/>
<sequence>MRSNTIDALTAFTWERQPTAARLVAQLLEKFVAANPSIALLEERLRHETGNRLEDWIDSFVVPANWFGSLRERLAETGFADSGENIWTHNEGIFPVVKLTDGEMANLLVKVESVDDFAAHYPVPKGNPLGEPGSAYRTLEVAQVNDTSLIVAERHGWRDFNLTTESQEDIATAREHLATFCERVRDFADAEAGYAYTRALIETAVADLGANRACDLFFAAEREYWQSRNHAARVQYERQQKLGMGWANHDHHTYRSSRACFHHLVEMLERLGFHCRERFYAGVEAGWGAQVLEQPGAGIVVFADVDMSAEEVAGDFAHLGLAPRAELGTVGLWCQLHGEAFLSAGMHHLECQFDFDRARKQLAEVGVESMAPFTDFPHLRQAFTTGERWQVNPARIDAALAAGQITENDAKQFRSEGAIGSHLEILERNDGYKGFNQTGVSDIIARTDPRKW</sequence>